<protein>
    <submittedName>
        <fullName evidence="2">TlpA disulfide reductase family protein</fullName>
    </submittedName>
</protein>
<dbReference type="SUPFAM" id="SSF52833">
    <property type="entry name" value="Thioredoxin-like"/>
    <property type="match status" value="1"/>
</dbReference>
<dbReference type="Pfam" id="PF08534">
    <property type="entry name" value="Redoxin"/>
    <property type="match status" value="1"/>
</dbReference>
<dbReference type="EMBL" id="JASDDK010000004">
    <property type="protein sequence ID" value="MDN3493333.1"/>
    <property type="molecule type" value="Genomic_DNA"/>
</dbReference>
<dbReference type="CDD" id="cd02966">
    <property type="entry name" value="TlpA_like_family"/>
    <property type="match status" value="1"/>
</dbReference>
<sequence>MKFLKGFLIASTITKNKIIVSRKNVKNILFILVITLFIIPQTRTPIQVFIHKGLSYINQSSVIDEKDRTSITYSNWQLISDNDTSINLMDMQDKVVFINFWATWCPPCIAEMPNLQELYGDYKDKVVFLFVTSDDFETVNKFKTKRGFNFEVFQPLNESPKELNTRSIPRTVIINKKGDIVVDETGAVDWNSEKVRNQLNLLLLE</sequence>
<dbReference type="RefSeq" id="WP_290206992.1">
    <property type="nucleotide sequence ID" value="NZ_JASDDK010000004.1"/>
</dbReference>
<accession>A0ABT7ZWG0</accession>
<dbReference type="Gene3D" id="3.40.30.10">
    <property type="entry name" value="Glutaredoxin"/>
    <property type="match status" value="1"/>
</dbReference>
<evidence type="ECO:0000313" key="2">
    <source>
        <dbReference type="EMBL" id="MDN3493333.1"/>
    </source>
</evidence>
<gene>
    <name evidence="2" type="ORF">QMA06_11425</name>
</gene>
<dbReference type="PANTHER" id="PTHR42852:SF13">
    <property type="entry name" value="PROTEIN DIPZ"/>
    <property type="match status" value="1"/>
</dbReference>
<proteinExistence type="predicted"/>
<evidence type="ECO:0000313" key="3">
    <source>
        <dbReference type="Proteomes" id="UP001231197"/>
    </source>
</evidence>
<keyword evidence="3" id="KW-1185">Reference proteome</keyword>
<dbReference type="PROSITE" id="PS51352">
    <property type="entry name" value="THIOREDOXIN_2"/>
    <property type="match status" value="1"/>
</dbReference>
<organism evidence="2 3">
    <name type="scientific">Winogradskyella bathintestinalis</name>
    <dbReference type="NCBI Taxonomy" id="3035208"/>
    <lineage>
        <taxon>Bacteria</taxon>
        <taxon>Pseudomonadati</taxon>
        <taxon>Bacteroidota</taxon>
        <taxon>Flavobacteriia</taxon>
        <taxon>Flavobacteriales</taxon>
        <taxon>Flavobacteriaceae</taxon>
        <taxon>Winogradskyella</taxon>
    </lineage>
</organism>
<dbReference type="PANTHER" id="PTHR42852">
    <property type="entry name" value="THIOL:DISULFIDE INTERCHANGE PROTEIN DSBE"/>
    <property type="match status" value="1"/>
</dbReference>
<dbReference type="InterPro" id="IPR050553">
    <property type="entry name" value="Thioredoxin_ResA/DsbE_sf"/>
</dbReference>
<name>A0ABT7ZWG0_9FLAO</name>
<dbReference type="InterPro" id="IPR036249">
    <property type="entry name" value="Thioredoxin-like_sf"/>
</dbReference>
<dbReference type="InterPro" id="IPR013766">
    <property type="entry name" value="Thioredoxin_domain"/>
</dbReference>
<reference evidence="2 3" key="1">
    <citation type="journal article" date="2023" name="Int. J. Syst. Evol. Microbiol.">
        <title>Winogradskyella bathintestinalis sp. nov., isolated from the intestine of the deep-sea loosejaw dragonfish, Malacosteus niger.</title>
        <authorList>
            <person name="Uniacke-Lowe S."/>
            <person name="Johnson C.N."/>
            <person name="Stanton C."/>
            <person name="Hill C."/>
            <person name="Ross P."/>
        </authorList>
    </citation>
    <scope>NUCLEOTIDE SEQUENCE [LARGE SCALE GENOMIC DNA]</scope>
    <source>
        <strain evidence="2 3">APC 3343</strain>
    </source>
</reference>
<feature type="domain" description="Thioredoxin" evidence="1">
    <location>
        <begin position="60"/>
        <end position="204"/>
    </location>
</feature>
<dbReference type="InterPro" id="IPR013740">
    <property type="entry name" value="Redoxin"/>
</dbReference>
<evidence type="ECO:0000259" key="1">
    <source>
        <dbReference type="PROSITE" id="PS51352"/>
    </source>
</evidence>
<comment type="caution">
    <text evidence="2">The sequence shown here is derived from an EMBL/GenBank/DDBJ whole genome shotgun (WGS) entry which is preliminary data.</text>
</comment>
<dbReference type="Proteomes" id="UP001231197">
    <property type="component" value="Unassembled WGS sequence"/>
</dbReference>